<evidence type="ECO:0000313" key="1">
    <source>
        <dbReference type="EMBL" id="EFA00778.1"/>
    </source>
</evidence>
<gene>
    <name evidence="1" type="primary">GLEAN_03664</name>
    <name evidence="1" type="ORF">TcasGA2_TC003664</name>
</gene>
<reference evidence="1 2" key="1">
    <citation type="journal article" date="2008" name="Nature">
        <title>The genome of the model beetle and pest Tribolium castaneum.</title>
        <authorList>
            <consortium name="Tribolium Genome Sequencing Consortium"/>
            <person name="Richards S."/>
            <person name="Gibbs R.A."/>
            <person name="Weinstock G.M."/>
            <person name="Brown S.J."/>
            <person name="Denell R."/>
            <person name="Beeman R.W."/>
            <person name="Gibbs R."/>
            <person name="Beeman R.W."/>
            <person name="Brown S.J."/>
            <person name="Bucher G."/>
            <person name="Friedrich M."/>
            <person name="Grimmelikhuijzen C.J."/>
            <person name="Klingler M."/>
            <person name="Lorenzen M."/>
            <person name="Richards S."/>
            <person name="Roth S."/>
            <person name="Schroder R."/>
            <person name="Tautz D."/>
            <person name="Zdobnov E.M."/>
            <person name="Muzny D."/>
            <person name="Gibbs R.A."/>
            <person name="Weinstock G.M."/>
            <person name="Attaway T."/>
            <person name="Bell S."/>
            <person name="Buhay C.J."/>
            <person name="Chandrabose M.N."/>
            <person name="Chavez D."/>
            <person name="Clerk-Blankenburg K.P."/>
            <person name="Cree A."/>
            <person name="Dao M."/>
            <person name="Davis C."/>
            <person name="Chacko J."/>
            <person name="Dinh H."/>
            <person name="Dugan-Rocha S."/>
            <person name="Fowler G."/>
            <person name="Garner T.T."/>
            <person name="Garnes J."/>
            <person name="Gnirke A."/>
            <person name="Hawes A."/>
            <person name="Hernandez J."/>
            <person name="Hines S."/>
            <person name="Holder M."/>
            <person name="Hume J."/>
            <person name="Jhangiani S.N."/>
            <person name="Joshi V."/>
            <person name="Khan Z.M."/>
            <person name="Jackson L."/>
            <person name="Kovar C."/>
            <person name="Kowis A."/>
            <person name="Lee S."/>
            <person name="Lewis L.R."/>
            <person name="Margolis J."/>
            <person name="Morgan M."/>
            <person name="Nazareth L.V."/>
            <person name="Nguyen N."/>
            <person name="Okwuonu G."/>
            <person name="Parker D."/>
            <person name="Richards S."/>
            <person name="Ruiz S.J."/>
            <person name="Santibanez J."/>
            <person name="Savard J."/>
            <person name="Scherer S.E."/>
            <person name="Schneider B."/>
            <person name="Sodergren E."/>
            <person name="Tautz D."/>
            <person name="Vattahil S."/>
            <person name="Villasana D."/>
            <person name="White C.S."/>
            <person name="Wright R."/>
            <person name="Park Y."/>
            <person name="Beeman R.W."/>
            <person name="Lord J."/>
            <person name="Oppert B."/>
            <person name="Lorenzen M."/>
            <person name="Brown S."/>
            <person name="Wang L."/>
            <person name="Savard J."/>
            <person name="Tautz D."/>
            <person name="Richards S."/>
            <person name="Weinstock G."/>
            <person name="Gibbs R.A."/>
            <person name="Liu Y."/>
            <person name="Worley K."/>
            <person name="Weinstock G."/>
            <person name="Elsik C.G."/>
            <person name="Reese J.T."/>
            <person name="Elhaik E."/>
            <person name="Landan G."/>
            <person name="Graur D."/>
            <person name="Arensburger P."/>
            <person name="Atkinson P."/>
            <person name="Beeman R.W."/>
            <person name="Beidler J."/>
            <person name="Brown S.J."/>
            <person name="Demuth J.P."/>
            <person name="Drury D.W."/>
            <person name="Du Y.Z."/>
            <person name="Fujiwara H."/>
            <person name="Lorenzen M."/>
            <person name="Maselli V."/>
            <person name="Osanai M."/>
            <person name="Park Y."/>
            <person name="Robertson H.M."/>
            <person name="Tu Z."/>
            <person name="Wang J.J."/>
            <person name="Wang S."/>
            <person name="Richards S."/>
            <person name="Song H."/>
            <person name="Zhang L."/>
            <person name="Sodergren E."/>
            <person name="Werner D."/>
            <person name="Stanke M."/>
            <person name="Morgenstern B."/>
            <person name="Solovyev V."/>
            <person name="Kosarev P."/>
            <person name="Brown G."/>
            <person name="Chen H.C."/>
            <person name="Ermolaeva O."/>
            <person name="Hlavina W."/>
            <person name="Kapustin Y."/>
            <person name="Kiryutin B."/>
            <person name="Kitts P."/>
            <person name="Maglott D."/>
            <person name="Pruitt K."/>
            <person name="Sapojnikov V."/>
            <person name="Souvorov A."/>
            <person name="Mackey A.J."/>
            <person name="Waterhouse R.M."/>
            <person name="Wyder S."/>
            <person name="Zdobnov E.M."/>
            <person name="Zdobnov E.M."/>
            <person name="Wyder S."/>
            <person name="Kriventseva E.V."/>
            <person name="Kadowaki T."/>
            <person name="Bork P."/>
            <person name="Aranda M."/>
            <person name="Bao R."/>
            <person name="Beermann A."/>
            <person name="Berns N."/>
            <person name="Bolognesi R."/>
            <person name="Bonneton F."/>
            <person name="Bopp D."/>
            <person name="Brown S.J."/>
            <person name="Bucher G."/>
            <person name="Butts T."/>
            <person name="Chaumot A."/>
            <person name="Denell R.E."/>
            <person name="Ferrier D.E."/>
            <person name="Friedrich M."/>
            <person name="Gordon C.M."/>
            <person name="Jindra M."/>
            <person name="Klingler M."/>
            <person name="Lan Q."/>
            <person name="Lattorff H.M."/>
            <person name="Laudet V."/>
            <person name="von Levetsow C."/>
            <person name="Liu Z."/>
            <person name="Lutz R."/>
            <person name="Lynch J.A."/>
            <person name="da Fonseca R.N."/>
            <person name="Posnien N."/>
            <person name="Reuter R."/>
            <person name="Roth S."/>
            <person name="Savard J."/>
            <person name="Schinko J.B."/>
            <person name="Schmitt C."/>
            <person name="Schoppmeier M."/>
            <person name="Schroder R."/>
            <person name="Shippy T.D."/>
            <person name="Simonnet F."/>
            <person name="Marques-Souza H."/>
            <person name="Tautz D."/>
            <person name="Tomoyasu Y."/>
            <person name="Trauner J."/>
            <person name="Van der Zee M."/>
            <person name="Vervoort M."/>
            <person name="Wittkopp N."/>
            <person name="Wimmer E.A."/>
            <person name="Yang X."/>
            <person name="Jones A.K."/>
            <person name="Sattelle D.B."/>
            <person name="Ebert P.R."/>
            <person name="Nelson D."/>
            <person name="Scott J.G."/>
            <person name="Beeman R.W."/>
            <person name="Muthukrishnan S."/>
            <person name="Kramer K.J."/>
            <person name="Arakane Y."/>
            <person name="Beeman R.W."/>
            <person name="Zhu Q."/>
            <person name="Hogenkamp D."/>
            <person name="Dixit R."/>
            <person name="Oppert B."/>
            <person name="Jiang H."/>
            <person name="Zou Z."/>
            <person name="Marshall J."/>
            <person name="Elpidina E."/>
            <person name="Vinokurov K."/>
            <person name="Oppert C."/>
            <person name="Zou Z."/>
            <person name="Evans J."/>
            <person name="Lu Z."/>
            <person name="Zhao P."/>
            <person name="Sumathipala N."/>
            <person name="Altincicek B."/>
            <person name="Vilcinskas A."/>
            <person name="Williams M."/>
            <person name="Hultmark D."/>
            <person name="Hetru C."/>
            <person name="Jiang H."/>
            <person name="Grimmelikhuijzen C.J."/>
            <person name="Hauser F."/>
            <person name="Cazzamali G."/>
            <person name="Williamson M."/>
            <person name="Park Y."/>
            <person name="Li B."/>
            <person name="Tanaka Y."/>
            <person name="Predel R."/>
            <person name="Neupert S."/>
            <person name="Schachtner J."/>
            <person name="Verleyen P."/>
            <person name="Raible F."/>
            <person name="Bork P."/>
            <person name="Friedrich M."/>
            <person name="Walden K.K."/>
            <person name="Robertson H.M."/>
            <person name="Angeli S."/>
            <person name="Foret S."/>
            <person name="Bucher G."/>
            <person name="Schuetz S."/>
            <person name="Maleszka R."/>
            <person name="Wimmer E.A."/>
            <person name="Beeman R.W."/>
            <person name="Lorenzen M."/>
            <person name="Tomoyasu Y."/>
            <person name="Miller S.C."/>
            <person name="Grossmann D."/>
            <person name="Bucher G."/>
        </authorList>
    </citation>
    <scope>NUCLEOTIDE SEQUENCE [LARGE SCALE GENOMIC DNA]</scope>
    <source>
        <strain evidence="1 2">Georgia GA2</strain>
    </source>
</reference>
<dbReference type="InParanoid" id="D6WDI3"/>
<protein>
    <submittedName>
        <fullName evidence="1">Uncharacterized protein</fullName>
    </submittedName>
</protein>
<dbReference type="Proteomes" id="UP000007266">
    <property type="component" value="Linkage group 3"/>
</dbReference>
<evidence type="ECO:0000313" key="2">
    <source>
        <dbReference type="Proteomes" id="UP000007266"/>
    </source>
</evidence>
<sequence>MCEFLGRKIGNLKAGDSTSSIVCLRDDIAKVDADGGFDSPELFALKIRSGARKKLMVLRRPISAPVDRPEELEVDVWKNKALDLLDKKLAVSFWVPDIGNYVRPALLNSARFARTNQELHELINGECTRNGFVRAFRGEKCRSFDKG</sequence>
<keyword evidence="2" id="KW-1185">Reference proteome</keyword>
<dbReference type="HOGENOM" id="CLU_1770459_0_0_1"/>
<reference evidence="1 2" key="2">
    <citation type="journal article" date="2010" name="Nucleic Acids Res.">
        <title>BeetleBase in 2010: revisions to provide comprehensive genomic information for Tribolium castaneum.</title>
        <authorList>
            <person name="Kim H.S."/>
            <person name="Murphy T."/>
            <person name="Xia J."/>
            <person name="Caragea D."/>
            <person name="Park Y."/>
            <person name="Beeman R.W."/>
            <person name="Lorenzen M.D."/>
            <person name="Butcher S."/>
            <person name="Manak J.R."/>
            <person name="Brown S.J."/>
        </authorList>
    </citation>
    <scope>GENOME REANNOTATION</scope>
    <source>
        <strain evidence="1 2">Georgia GA2</strain>
    </source>
</reference>
<dbReference type="EMBL" id="KQ971322">
    <property type="protein sequence ID" value="EFA00778.1"/>
    <property type="molecule type" value="Genomic_DNA"/>
</dbReference>
<accession>D6WDI3</accession>
<proteinExistence type="predicted"/>
<name>D6WDI3_TRICA</name>
<dbReference type="AlphaFoldDB" id="D6WDI3"/>
<organism evidence="1 2">
    <name type="scientific">Tribolium castaneum</name>
    <name type="common">Red flour beetle</name>
    <dbReference type="NCBI Taxonomy" id="7070"/>
    <lineage>
        <taxon>Eukaryota</taxon>
        <taxon>Metazoa</taxon>
        <taxon>Ecdysozoa</taxon>
        <taxon>Arthropoda</taxon>
        <taxon>Hexapoda</taxon>
        <taxon>Insecta</taxon>
        <taxon>Pterygota</taxon>
        <taxon>Neoptera</taxon>
        <taxon>Endopterygota</taxon>
        <taxon>Coleoptera</taxon>
        <taxon>Polyphaga</taxon>
        <taxon>Cucujiformia</taxon>
        <taxon>Tenebrionidae</taxon>
        <taxon>Tenebrionidae incertae sedis</taxon>
        <taxon>Tribolium</taxon>
    </lineage>
</organism>